<reference evidence="3" key="1">
    <citation type="journal article" date="2019" name="Int. J. Syst. Evol. Microbiol.">
        <title>The Global Catalogue of Microorganisms (GCM) 10K type strain sequencing project: providing services to taxonomists for standard genome sequencing and annotation.</title>
        <authorList>
            <consortium name="The Broad Institute Genomics Platform"/>
            <consortium name="The Broad Institute Genome Sequencing Center for Infectious Disease"/>
            <person name="Wu L."/>
            <person name="Ma J."/>
        </authorList>
    </citation>
    <scope>NUCLEOTIDE SEQUENCE [LARGE SCALE GENOMIC DNA]</scope>
    <source>
        <strain evidence="3">CGMCC 4.7304</strain>
    </source>
</reference>
<gene>
    <name evidence="2" type="ORF">ACFP1Z_01195</name>
</gene>
<organism evidence="2 3">
    <name type="scientific">Streptomyces gamaensis</name>
    <dbReference type="NCBI Taxonomy" id="1763542"/>
    <lineage>
        <taxon>Bacteria</taxon>
        <taxon>Bacillati</taxon>
        <taxon>Actinomycetota</taxon>
        <taxon>Actinomycetes</taxon>
        <taxon>Kitasatosporales</taxon>
        <taxon>Streptomycetaceae</taxon>
        <taxon>Streptomyces</taxon>
    </lineage>
</organism>
<dbReference type="PANTHER" id="PTHR35040:SF9">
    <property type="entry name" value="4-LIKE CELL SURFACE PROTEIN, PUTATIVE (AFU_ORTHOLOGUE AFUA_4G14080)-RELATED"/>
    <property type="match status" value="1"/>
</dbReference>
<evidence type="ECO:0000313" key="3">
    <source>
        <dbReference type="Proteomes" id="UP001596083"/>
    </source>
</evidence>
<dbReference type="PANTHER" id="PTHR35040">
    <property type="match status" value="1"/>
</dbReference>
<proteinExistence type="predicted"/>
<dbReference type="Proteomes" id="UP001596083">
    <property type="component" value="Unassembled WGS sequence"/>
</dbReference>
<name>A0ABW0YTP7_9ACTN</name>
<feature type="compositionally biased region" description="Low complexity" evidence="1">
    <location>
        <begin position="1"/>
        <end position="16"/>
    </location>
</feature>
<accession>A0ABW0YTP7</accession>
<feature type="compositionally biased region" description="Pro residues" evidence="1">
    <location>
        <begin position="17"/>
        <end position="27"/>
    </location>
</feature>
<dbReference type="RefSeq" id="WP_390313775.1">
    <property type="nucleotide sequence ID" value="NZ_JBHSPB010000001.1"/>
</dbReference>
<protein>
    <submittedName>
        <fullName evidence="2">Spherulation-specific family 4 protein</fullName>
    </submittedName>
</protein>
<keyword evidence="3" id="KW-1185">Reference proteome</keyword>
<dbReference type="EMBL" id="JBHSPB010000001">
    <property type="protein sequence ID" value="MFC5718793.1"/>
    <property type="molecule type" value="Genomic_DNA"/>
</dbReference>
<dbReference type="Pfam" id="PF12138">
    <property type="entry name" value="Spherulin4"/>
    <property type="match status" value="1"/>
</dbReference>
<feature type="region of interest" description="Disordered" evidence="1">
    <location>
        <begin position="1"/>
        <end position="35"/>
    </location>
</feature>
<dbReference type="InterPro" id="IPR021986">
    <property type="entry name" value="Spherulin4"/>
</dbReference>
<comment type="caution">
    <text evidence="2">The sequence shown here is derived from an EMBL/GenBank/DDBJ whole genome shotgun (WGS) entry which is preliminary data.</text>
</comment>
<evidence type="ECO:0000256" key="1">
    <source>
        <dbReference type="SAM" id="MobiDB-lite"/>
    </source>
</evidence>
<sequence>MSYLTPPGSGRAARAVPPGPVAWPGPAGPAARTGARPRLGVPGFAHPLLAPAEWGELLRPGTALDWAVLGGAAMAAVPGGPTGGPGSRPDPYVLDAAARLRDAGVRFLGHLDLARGRRPFAELIAEAQHHLSWYRVDGFALDRAPVGPAALPGTRRTAAALRTLLPGAYVLLVHGSHPAPGYAALADQLVTFCGPWAAHRLVRPPEWTAGHPPERFCHLVHGVPRHGLDEVLRTARGRGAGTLFVTDRTGADGAVPWEVLPGYWDEIVSRTGPGVSE</sequence>
<evidence type="ECO:0000313" key="2">
    <source>
        <dbReference type="EMBL" id="MFC5718793.1"/>
    </source>
</evidence>